<dbReference type="InterPro" id="IPR049560">
    <property type="entry name" value="MeTrfase_RsmB-F_NOP2_cat"/>
</dbReference>
<dbReference type="WBParaSite" id="nRc.2.0.1.t21557-RA">
    <property type="protein sequence ID" value="nRc.2.0.1.t21557-RA"/>
    <property type="gene ID" value="nRc.2.0.1.g21557"/>
</dbReference>
<dbReference type="GO" id="GO:0070475">
    <property type="term" value="P:rRNA base methylation"/>
    <property type="evidence" value="ECO:0007669"/>
    <property type="project" value="TreeGrafter"/>
</dbReference>
<dbReference type="PANTHER" id="PTHR22807:SF4">
    <property type="entry name" value="28S RRNA (CYTOSINE-C(5))-METHYLTRANSFERASE"/>
    <property type="match status" value="1"/>
</dbReference>
<dbReference type="Gene3D" id="3.30.70.1170">
    <property type="entry name" value="Sun protein, domain 3"/>
    <property type="match status" value="1"/>
</dbReference>
<dbReference type="Gene3D" id="3.40.50.150">
    <property type="entry name" value="Vaccinia Virus protein VP39"/>
    <property type="match status" value="1"/>
</dbReference>
<organism evidence="7 8">
    <name type="scientific">Romanomermis culicivorax</name>
    <name type="common">Nematode worm</name>
    <dbReference type="NCBI Taxonomy" id="13658"/>
    <lineage>
        <taxon>Eukaryota</taxon>
        <taxon>Metazoa</taxon>
        <taxon>Ecdysozoa</taxon>
        <taxon>Nematoda</taxon>
        <taxon>Enoplea</taxon>
        <taxon>Dorylaimia</taxon>
        <taxon>Mermithida</taxon>
        <taxon>Mermithoidea</taxon>
        <taxon>Mermithidae</taxon>
        <taxon>Romanomermis</taxon>
    </lineage>
</organism>
<dbReference type="InterPro" id="IPR029063">
    <property type="entry name" value="SAM-dependent_MTases_sf"/>
</dbReference>
<evidence type="ECO:0000313" key="7">
    <source>
        <dbReference type="Proteomes" id="UP000887565"/>
    </source>
</evidence>
<feature type="binding site" evidence="5">
    <location>
        <position position="342"/>
    </location>
    <ligand>
        <name>S-adenosyl-L-methionine</name>
        <dbReference type="ChEBI" id="CHEBI:59789"/>
    </ligand>
</feature>
<dbReference type="GO" id="GO:0003723">
    <property type="term" value="F:RNA binding"/>
    <property type="evidence" value="ECO:0007669"/>
    <property type="project" value="UniProtKB-UniRule"/>
</dbReference>
<dbReference type="SUPFAM" id="SSF53335">
    <property type="entry name" value="S-adenosyl-L-methionine-dependent methyltransferases"/>
    <property type="match status" value="1"/>
</dbReference>
<dbReference type="Pfam" id="PF01189">
    <property type="entry name" value="Methyltr_RsmB-F"/>
    <property type="match status" value="1"/>
</dbReference>
<name>A0A915J515_ROMCU</name>
<dbReference type="Pfam" id="PF21148">
    <property type="entry name" value="NSUN5_fdxn-like"/>
    <property type="match status" value="1"/>
</dbReference>
<dbReference type="PRINTS" id="PR02008">
    <property type="entry name" value="RCMTFAMILY"/>
</dbReference>
<evidence type="ECO:0000256" key="3">
    <source>
        <dbReference type="ARBA" id="ARBA00022691"/>
    </source>
</evidence>
<dbReference type="PROSITE" id="PS51686">
    <property type="entry name" value="SAM_MT_RSMB_NOP"/>
    <property type="match status" value="1"/>
</dbReference>
<keyword evidence="4 5" id="KW-0694">RNA-binding</keyword>
<protein>
    <submittedName>
        <fullName evidence="8">SAM-dependent MTase RsmB/NOP-type domain-containing protein</fullName>
    </submittedName>
</protein>
<evidence type="ECO:0000256" key="2">
    <source>
        <dbReference type="ARBA" id="ARBA00022679"/>
    </source>
</evidence>
<sequence>MDDVYYEAAYILSEVESKRNSFRNLIFESRCHNKKLLYKLCFETMKRRSGFEQILSRIPNIADHSNYIDCYCPFIQYILFYEHLFGHGLKKCCREWRAPIENHSATLSQFKNEIFADKSHIDREFTVKDSEFQEHIYDGILECKNLKKFPCVAPERYWQQQNNSFSDASNLFVMLSKSMDSIMQKLPRYVRINTLKVTIEEAKQKLINEGWRLIETDKSTRKRFRDVVERLTAYDFCFDTHIPELLIFPSGTDLHLEDWVINGNFVLQDKSSCLPTICLECRPGSHVMDMCAAPGIKTSHVAALIKNEGKIFAYDKNFDRFRLMEGMLETKGVTCVEMYCQDMLRLNFNDKIFKKVTHVILDPPCSGSGMVKRLDFLTDNNERKDSTRLQKLANLQTMMLKHALNLPNLRRLVYSTCSIHEEENEQVVAETLEHCDPNFKLVEALPSWKHRGRRNYEFGKMCLRASPEKDRTNGFFVAVFERNN</sequence>
<feature type="binding site" evidence="5">
    <location>
        <position position="362"/>
    </location>
    <ligand>
        <name>S-adenosyl-L-methionine</name>
        <dbReference type="ChEBI" id="CHEBI:59789"/>
    </ligand>
</feature>
<proteinExistence type="inferred from homology"/>
<keyword evidence="2 5" id="KW-0808">Transferase</keyword>
<evidence type="ECO:0000313" key="8">
    <source>
        <dbReference type="WBParaSite" id="nRc.2.0.1.t21557-RA"/>
    </source>
</evidence>
<evidence type="ECO:0000259" key="6">
    <source>
        <dbReference type="PROSITE" id="PS51686"/>
    </source>
</evidence>
<dbReference type="OMA" id="SFKSRIY"/>
<evidence type="ECO:0000256" key="4">
    <source>
        <dbReference type="ARBA" id="ARBA00022884"/>
    </source>
</evidence>
<feature type="domain" description="SAM-dependent MTase RsmB/NOP-type" evidence="6">
    <location>
        <begin position="178"/>
        <end position="483"/>
    </location>
</feature>
<keyword evidence="7" id="KW-1185">Reference proteome</keyword>
<dbReference type="InterPro" id="IPR049561">
    <property type="entry name" value="NSUN5_7_fdxn-like"/>
</dbReference>
<dbReference type="GO" id="GO:0008173">
    <property type="term" value="F:RNA methyltransferase activity"/>
    <property type="evidence" value="ECO:0007669"/>
    <property type="project" value="InterPro"/>
</dbReference>
<dbReference type="PANTHER" id="PTHR22807">
    <property type="entry name" value="NOP2 YEAST -RELATED NOL1/NOP2/FMU SUN DOMAIN-CONTAINING"/>
    <property type="match status" value="1"/>
</dbReference>
<dbReference type="InterPro" id="IPR001678">
    <property type="entry name" value="MeTrfase_RsmB-F_NOP2_dom"/>
</dbReference>
<evidence type="ECO:0000256" key="1">
    <source>
        <dbReference type="ARBA" id="ARBA00022603"/>
    </source>
</evidence>
<feature type="binding site" evidence="5">
    <location>
        <begin position="291"/>
        <end position="297"/>
    </location>
    <ligand>
        <name>S-adenosyl-L-methionine</name>
        <dbReference type="ChEBI" id="CHEBI:59789"/>
    </ligand>
</feature>
<accession>A0A915J515</accession>
<dbReference type="AlphaFoldDB" id="A0A915J515"/>
<dbReference type="Proteomes" id="UP000887565">
    <property type="component" value="Unplaced"/>
</dbReference>
<dbReference type="InterPro" id="IPR023267">
    <property type="entry name" value="RCMT"/>
</dbReference>
<keyword evidence="1 5" id="KW-0489">Methyltransferase</keyword>
<feature type="binding site" evidence="5">
    <location>
        <position position="315"/>
    </location>
    <ligand>
        <name>S-adenosyl-L-methionine</name>
        <dbReference type="ChEBI" id="CHEBI:59789"/>
    </ligand>
</feature>
<dbReference type="GO" id="GO:0005730">
    <property type="term" value="C:nucleolus"/>
    <property type="evidence" value="ECO:0007669"/>
    <property type="project" value="TreeGrafter"/>
</dbReference>
<evidence type="ECO:0000256" key="5">
    <source>
        <dbReference type="PROSITE-ProRule" id="PRU01023"/>
    </source>
</evidence>
<comment type="similarity">
    <text evidence="5">Belongs to the class I-like SAM-binding methyltransferase superfamily. RsmB/NOP family.</text>
</comment>
<keyword evidence="3 5" id="KW-0949">S-adenosyl-L-methionine</keyword>
<reference evidence="8" key="1">
    <citation type="submission" date="2022-11" db="UniProtKB">
        <authorList>
            <consortium name="WormBaseParasite"/>
        </authorList>
    </citation>
    <scope>IDENTIFICATION</scope>
</reference>
<feature type="active site" description="Nucleophile" evidence="5">
    <location>
        <position position="417"/>
    </location>
</feature>